<dbReference type="EMBL" id="JBHTLQ010000006">
    <property type="protein sequence ID" value="MFD1189717.1"/>
    <property type="molecule type" value="Genomic_DNA"/>
</dbReference>
<evidence type="ECO:0000313" key="2">
    <source>
        <dbReference type="Proteomes" id="UP001597216"/>
    </source>
</evidence>
<reference evidence="2" key="1">
    <citation type="journal article" date="2019" name="Int. J. Syst. Evol. Microbiol.">
        <title>The Global Catalogue of Microorganisms (GCM) 10K type strain sequencing project: providing services to taxonomists for standard genome sequencing and annotation.</title>
        <authorList>
            <consortium name="The Broad Institute Genomics Platform"/>
            <consortium name="The Broad Institute Genome Sequencing Center for Infectious Disease"/>
            <person name="Wu L."/>
            <person name="Ma J."/>
        </authorList>
    </citation>
    <scope>NUCLEOTIDE SEQUENCE [LARGE SCALE GENOMIC DNA]</scope>
    <source>
        <strain evidence="2">CCUG 55074</strain>
    </source>
</reference>
<protein>
    <submittedName>
        <fullName evidence="1">Uncharacterized protein</fullName>
    </submittedName>
</protein>
<dbReference type="RefSeq" id="WP_377352637.1">
    <property type="nucleotide sequence ID" value="NZ_JBHTLQ010000006.1"/>
</dbReference>
<proteinExistence type="predicted"/>
<name>A0ABW3T0F2_9CAUL</name>
<comment type="caution">
    <text evidence="1">The sequence shown here is derived from an EMBL/GenBank/DDBJ whole genome shotgun (WGS) entry which is preliminary data.</text>
</comment>
<keyword evidence="2" id="KW-1185">Reference proteome</keyword>
<organism evidence="1 2">
    <name type="scientific">Phenylobacterium conjunctum</name>
    <dbReference type="NCBI Taxonomy" id="1298959"/>
    <lineage>
        <taxon>Bacteria</taxon>
        <taxon>Pseudomonadati</taxon>
        <taxon>Pseudomonadota</taxon>
        <taxon>Alphaproteobacteria</taxon>
        <taxon>Caulobacterales</taxon>
        <taxon>Caulobacteraceae</taxon>
        <taxon>Phenylobacterium</taxon>
    </lineage>
</organism>
<dbReference type="Proteomes" id="UP001597216">
    <property type="component" value="Unassembled WGS sequence"/>
</dbReference>
<evidence type="ECO:0000313" key="1">
    <source>
        <dbReference type="EMBL" id="MFD1189717.1"/>
    </source>
</evidence>
<accession>A0ABW3T0F2</accession>
<sequence length="70" mass="7315">MRAAVPDLRVGHTGALLSIDHVLVDDPDRPGARSGPCPALCFPTIDAAWEAVKAAEAALDRLAEIARGAR</sequence>
<gene>
    <name evidence="1" type="ORF">ACFQ27_03925</name>
</gene>